<evidence type="ECO:0000256" key="5">
    <source>
        <dbReference type="ARBA" id="ARBA00020555"/>
    </source>
</evidence>
<proteinExistence type="inferred from homology"/>
<dbReference type="PANTHER" id="PTHR30068:SF4">
    <property type="entry name" value="URONATE ISOMERASE"/>
    <property type="match status" value="1"/>
</dbReference>
<comment type="catalytic activity">
    <reaction evidence="1">
        <text>D-glucuronate = D-fructuronate</text>
        <dbReference type="Rhea" id="RHEA:13049"/>
        <dbReference type="ChEBI" id="CHEBI:58720"/>
        <dbReference type="ChEBI" id="CHEBI:59863"/>
        <dbReference type="EC" id="5.3.1.12"/>
    </reaction>
</comment>
<dbReference type="GO" id="GO:0019698">
    <property type="term" value="P:D-galacturonate catabolic process"/>
    <property type="evidence" value="ECO:0007669"/>
    <property type="project" value="TreeGrafter"/>
</dbReference>
<evidence type="ECO:0000256" key="4">
    <source>
        <dbReference type="ARBA" id="ARBA00012546"/>
    </source>
</evidence>
<protein>
    <recommendedName>
        <fullName evidence="5">Uronate isomerase</fullName>
        <ecNumber evidence="4">5.3.1.12</ecNumber>
    </recommendedName>
</protein>
<dbReference type="EC" id="5.3.1.12" evidence="4"/>
<dbReference type="Pfam" id="PF02614">
    <property type="entry name" value="UxaC"/>
    <property type="match status" value="1"/>
</dbReference>
<evidence type="ECO:0000313" key="7">
    <source>
        <dbReference type="EMBL" id="PFG34314.1"/>
    </source>
</evidence>
<gene>
    <name evidence="7" type="ORF">ATL42_2220</name>
</gene>
<evidence type="ECO:0000256" key="1">
    <source>
        <dbReference type="ARBA" id="ARBA00001165"/>
    </source>
</evidence>
<name>A0A2A9E642_9MICO</name>
<dbReference type="AlphaFoldDB" id="A0A2A9E642"/>
<keyword evidence="8" id="KW-1185">Reference proteome</keyword>
<evidence type="ECO:0000256" key="2">
    <source>
        <dbReference type="ARBA" id="ARBA00004892"/>
    </source>
</evidence>
<dbReference type="EMBL" id="PDJG01000001">
    <property type="protein sequence ID" value="PFG34314.1"/>
    <property type="molecule type" value="Genomic_DNA"/>
</dbReference>
<dbReference type="Gene3D" id="3.20.20.140">
    <property type="entry name" value="Metal-dependent hydrolases"/>
    <property type="match status" value="1"/>
</dbReference>
<dbReference type="Proteomes" id="UP000225548">
    <property type="component" value="Unassembled WGS sequence"/>
</dbReference>
<evidence type="ECO:0000256" key="6">
    <source>
        <dbReference type="ARBA" id="ARBA00023235"/>
    </source>
</evidence>
<dbReference type="GO" id="GO:0042840">
    <property type="term" value="P:D-glucuronate catabolic process"/>
    <property type="evidence" value="ECO:0007669"/>
    <property type="project" value="TreeGrafter"/>
</dbReference>
<dbReference type="SUPFAM" id="SSF51556">
    <property type="entry name" value="Metallo-dependent hydrolases"/>
    <property type="match status" value="1"/>
</dbReference>
<reference evidence="7 8" key="1">
    <citation type="submission" date="2017-10" db="EMBL/GenBank/DDBJ databases">
        <title>Sequencing the genomes of 1000 actinobacteria strains.</title>
        <authorList>
            <person name="Klenk H.-P."/>
        </authorList>
    </citation>
    <scope>NUCLEOTIDE SEQUENCE [LARGE SCALE GENOMIC DNA]</scope>
    <source>
        <strain evidence="7 8">DSM 18966</strain>
    </source>
</reference>
<dbReference type="Gene3D" id="1.10.2020.10">
    <property type="entry name" value="uronate isomerase, domain 2, chain A"/>
    <property type="match status" value="1"/>
</dbReference>
<evidence type="ECO:0000256" key="3">
    <source>
        <dbReference type="ARBA" id="ARBA00008397"/>
    </source>
</evidence>
<sequence>MLCGHEAQDGLQTIAVCFNEEADLTAQHAQTGTIPTSSTLQSTEPWTLHEDRALPAEPTTRRLAREIYTETKRLPILSMHGHVDARILDEDTPFGDPAELFVIPDHYLVRMIVSQGGSVDQMGAAPVDSARPAAPSPDHREIWRRFCASWKLFRGTPSRYWMEHELVEVFGITQRPSAETADAIYDQLDAALASPEFRPRALFERFDIETLATTDPAWSGLEHHASLAAQGWGERVVPTFRPDPLLELDGTSWPADIARLAQSSGIDVTGYASYLDALRQRRQAFLAAGARATDHGPFLADTTPLSDAEANRIFDLALSGAQVNPAEAQAFSGHMLFQMAAMSVEDGLVMQLHPGVVRNHDKAVLDRFGPNKGYDIPVQVEYTRALRPLLEAFGHHPGFRLIVFTIDETVYSRELAPLAGVYPAMKLGAPWWFLDTPEGMRRFRETATETAGFYNTTGFVDDTRAFASIPARHDLSRRIDAGYLARLVAEHRLDLDEAVETAIDLAYTLPRAAYARR</sequence>
<dbReference type="InterPro" id="IPR003766">
    <property type="entry name" value="Uronate_isomerase"/>
</dbReference>
<dbReference type="InterPro" id="IPR032466">
    <property type="entry name" value="Metal_Hydrolase"/>
</dbReference>
<comment type="caution">
    <text evidence="7">The sequence shown here is derived from an EMBL/GenBank/DDBJ whole genome shotgun (WGS) entry which is preliminary data.</text>
</comment>
<comment type="pathway">
    <text evidence="2">Carbohydrate metabolism; pentose and glucuronate interconversion.</text>
</comment>
<dbReference type="PANTHER" id="PTHR30068">
    <property type="entry name" value="URONATE ISOMERASE"/>
    <property type="match status" value="1"/>
</dbReference>
<dbReference type="UniPathway" id="UPA00246"/>
<dbReference type="GO" id="GO:0008880">
    <property type="term" value="F:glucuronate isomerase activity"/>
    <property type="evidence" value="ECO:0007669"/>
    <property type="project" value="UniProtKB-EC"/>
</dbReference>
<organism evidence="7 8">
    <name type="scientific">Sanguibacter antarcticus</name>
    <dbReference type="NCBI Taxonomy" id="372484"/>
    <lineage>
        <taxon>Bacteria</taxon>
        <taxon>Bacillati</taxon>
        <taxon>Actinomycetota</taxon>
        <taxon>Actinomycetes</taxon>
        <taxon>Micrococcales</taxon>
        <taxon>Sanguibacteraceae</taxon>
        <taxon>Sanguibacter</taxon>
    </lineage>
</organism>
<accession>A0A2A9E642</accession>
<keyword evidence="6 7" id="KW-0413">Isomerase</keyword>
<evidence type="ECO:0000313" key="8">
    <source>
        <dbReference type="Proteomes" id="UP000225548"/>
    </source>
</evidence>
<comment type="similarity">
    <text evidence="3">Belongs to the metallo-dependent hydrolases superfamily. Uronate isomerase family.</text>
</comment>
<dbReference type="NCBIfam" id="NF002794">
    <property type="entry name" value="PRK02925.1"/>
    <property type="match status" value="1"/>
</dbReference>